<evidence type="ECO:0000313" key="4">
    <source>
        <dbReference type="Proteomes" id="UP000248889"/>
    </source>
</evidence>
<sequence>MLRIGIILASVRDGRRGGQVARWVAQAGARRTDAEFVLIDLLDHPLPLLDAERPALAARGVYEDERTSAWAAAIAPCDGYVIVTPEYNHGLPGSLKNALDHLYVEWNDKAVGFVSYGVDGGVRSVAQLRQLCGVLQLADVVAQVSLTLAGDFEDHAVFKPRESHAKTLETMLDCVVKWSGALAPLRSAGTAEAEIRARISEIIGGIQAKDLDALRRVYATDVVSFDVEPPLQHVGVDAKLKNWARVFTLFADVSYELRDLAIEVGGDIAFGHAFGRLSGTTVTGERAEGMWVRATFCFRRIEGEWLIVHDQASLPADVLSGRVLVDLEP</sequence>
<evidence type="ECO:0000313" key="3">
    <source>
        <dbReference type="EMBL" id="RAG80341.1"/>
    </source>
</evidence>
<evidence type="ECO:0000259" key="2">
    <source>
        <dbReference type="Pfam" id="PF13474"/>
    </source>
</evidence>
<dbReference type="PANTHER" id="PTHR30543:SF21">
    <property type="entry name" value="NAD(P)H-DEPENDENT FMN REDUCTASE LOT6"/>
    <property type="match status" value="1"/>
</dbReference>
<dbReference type="InterPro" id="IPR029039">
    <property type="entry name" value="Flavoprotein-like_sf"/>
</dbReference>
<comment type="caution">
    <text evidence="3">The sequence shown here is derived from an EMBL/GenBank/DDBJ whole genome shotgun (WGS) entry which is preliminary data.</text>
</comment>
<dbReference type="InterPro" id="IPR050712">
    <property type="entry name" value="NAD(P)H-dep_reductase"/>
</dbReference>
<feature type="domain" description="SnoaL-like" evidence="2">
    <location>
        <begin position="195"/>
        <end position="316"/>
    </location>
</feature>
<protein>
    <submittedName>
        <fullName evidence="3">DUF4440 domain-containing protein</fullName>
    </submittedName>
</protein>
<dbReference type="GO" id="GO:0010181">
    <property type="term" value="F:FMN binding"/>
    <property type="evidence" value="ECO:0007669"/>
    <property type="project" value="TreeGrafter"/>
</dbReference>
<proteinExistence type="predicted"/>
<dbReference type="Pfam" id="PF03358">
    <property type="entry name" value="FMN_red"/>
    <property type="match status" value="1"/>
</dbReference>
<evidence type="ECO:0000259" key="1">
    <source>
        <dbReference type="Pfam" id="PF03358"/>
    </source>
</evidence>
<name>A0A2X0IAG2_9ACTN</name>
<dbReference type="EMBL" id="QKYN01000255">
    <property type="protein sequence ID" value="RAG80341.1"/>
    <property type="molecule type" value="Genomic_DNA"/>
</dbReference>
<dbReference type="InterPro" id="IPR005025">
    <property type="entry name" value="FMN_Rdtase-like_dom"/>
</dbReference>
<dbReference type="SUPFAM" id="SSF52218">
    <property type="entry name" value="Flavoproteins"/>
    <property type="match status" value="1"/>
</dbReference>
<dbReference type="InterPro" id="IPR037401">
    <property type="entry name" value="SnoaL-like"/>
</dbReference>
<dbReference type="PANTHER" id="PTHR30543">
    <property type="entry name" value="CHROMATE REDUCTASE"/>
    <property type="match status" value="1"/>
</dbReference>
<dbReference type="GO" id="GO:0016491">
    <property type="term" value="F:oxidoreductase activity"/>
    <property type="evidence" value="ECO:0007669"/>
    <property type="project" value="InterPro"/>
</dbReference>
<dbReference type="GO" id="GO:0005829">
    <property type="term" value="C:cytosol"/>
    <property type="evidence" value="ECO:0007669"/>
    <property type="project" value="TreeGrafter"/>
</dbReference>
<reference evidence="3 4" key="1">
    <citation type="submission" date="2018-06" db="EMBL/GenBank/DDBJ databases">
        <title>Streptacidiphilus pinicola sp. nov., isolated from pine grove soil.</title>
        <authorList>
            <person name="Roh S.G."/>
            <person name="Park S."/>
            <person name="Kim M.-K."/>
            <person name="Yun B.-R."/>
            <person name="Park J."/>
            <person name="Kim M.J."/>
            <person name="Kim Y.S."/>
            <person name="Kim S.B."/>
        </authorList>
    </citation>
    <scope>NUCLEOTIDE SEQUENCE [LARGE SCALE GENOMIC DNA]</scope>
    <source>
        <strain evidence="3 4">MMS16-CNU450</strain>
    </source>
</reference>
<accession>A0A2X0IAG2</accession>
<dbReference type="Gene3D" id="3.40.50.360">
    <property type="match status" value="1"/>
</dbReference>
<dbReference type="Gene3D" id="3.10.450.50">
    <property type="match status" value="1"/>
</dbReference>
<dbReference type="InterPro" id="IPR032710">
    <property type="entry name" value="NTF2-like_dom_sf"/>
</dbReference>
<keyword evidence="4" id="KW-1185">Reference proteome</keyword>
<dbReference type="RefSeq" id="WP_111507918.1">
    <property type="nucleotide sequence ID" value="NZ_QKYN01000255.1"/>
</dbReference>
<dbReference type="OrthoDB" id="9812295at2"/>
<dbReference type="AlphaFoldDB" id="A0A2X0IAG2"/>
<organism evidence="3 4">
    <name type="scientific">Streptacidiphilus pinicola</name>
    <dbReference type="NCBI Taxonomy" id="2219663"/>
    <lineage>
        <taxon>Bacteria</taxon>
        <taxon>Bacillati</taxon>
        <taxon>Actinomycetota</taxon>
        <taxon>Actinomycetes</taxon>
        <taxon>Kitasatosporales</taxon>
        <taxon>Streptomycetaceae</taxon>
        <taxon>Streptacidiphilus</taxon>
    </lineage>
</organism>
<dbReference type="Pfam" id="PF13474">
    <property type="entry name" value="SnoaL_3"/>
    <property type="match status" value="1"/>
</dbReference>
<dbReference type="SUPFAM" id="SSF54427">
    <property type="entry name" value="NTF2-like"/>
    <property type="match status" value="1"/>
</dbReference>
<gene>
    <name evidence="3" type="ORF">DN069_38665</name>
</gene>
<feature type="domain" description="NADPH-dependent FMN reductase-like" evidence="1">
    <location>
        <begin position="3"/>
        <end position="147"/>
    </location>
</feature>
<dbReference type="Proteomes" id="UP000248889">
    <property type="component" value="Unassembled WGS sequence"/>
</dbReference>